<evidence type="ECO:0000313" key="2">
    <source>
        <dbReference type="Proteomes" id="UP000054928"/>
    </source>
</evidence>
<proteinExistence type="predicted"/>
<sequence length="117" mass="13012">MGVVLRLAHLHLFQERQQPRMHQDICCTDVADPATNLLNSTVTVISSSDSPNTAYIIRRRAEIAASRKSGPAFAHRTLTIKEGFLPASSRTLFRYTRRVTGSLYEPTAIQSLLLISS</sequence>
<dbReference type="GeneID" id="36401773"/>
<protein>
    <submittedName>
        <fullName evidence="1">Uncharacterized protein</fullName>
    </submittedName>
</protein>
<dbReference type="RefSeq" id="XP_024585295.1">
    <property type="nucleotide sequence ID" value="XM_024720058.1"/>
</dbReference>
<dbReference type="EMBL" id="CCYD01003042">
    <property type="protein sequence ID" value="CEG48926.1"/>
    <property type="molecule type" value="Genomic_DNA"/>
</dbReference>
<reference evidence="2" key="1">
    <citation type="submission" date="2014-09" db="EMBL/GenBank/DDBJ databases">
        <authorList>
            <person name="Sharma Rahul"/>
            <person name="Thines Marco"/>
        </authorList>
    </citation>
    <scope>NUCLEOTIDE SEQUENCE [LARGE SCALE GENOMIC DNA]</scope>
</reference>
<evidence type="ECO:0000313" key="1">
    <source>
        <dbReference type="EMBL" id="CEG48926.1"/>
    </source>
</evidence>
<organism evidence="1 2">
    <name type="scientific">Plasmopara halstedii</name>
    <name type="common">Downy mildew of sunflower</name>
    <dbReference type="NCBI Taxonomy" id="4781"/>
    <lineage>
        <taxon>Eukaryota</taxon>
        <taxon>Sar</taxon>
        <taxon>Stramenopiles</taxon>
        <taxon>Oomycota</taxon>
        <taxon>Peronosporomycetes</taxon>
        <taxon>Peronosporales</taxon>
        <taxon>Peronosporaceae</taxon>
        <taxon>Plasmopara</taxon>
    </lineage>
</organism>
<dbReference type="Proteomes" id="UP000054928">
    <property type="component" value="Unassembled WGS sequence"/>
</dbReference>
<accession>A0A0P1B2J2</accession>
<dbReference type="AlphaFoldDB" id="A0A0P1B2J2"/>
<name>A0A0P1B2J2_PLAHL</name>
<keyword evidence="2" id="KW-1185">Reference proteome</keyword>